<feature type="compositionally biased region" description="Basic and acidic residues" evidence="6">
    <location>
        <begin position="1"/>
        <end position="20"/>
    </location>
</feature>
<feature type="transmembrane region" description="Helical" evidence="7">
    <location>
        <begin position="219"/>
        <end position="241"/>
    </location>
</feature>
<proteinExistence type="predicted"/>
<feature type="transmembrane region" description="Helical" evidence="7">
    <location>
        <begin position="417"/>
        <end position="437"/>
    </location>
</feature>
<evidence type="ECO:0000259" key="8">
    <source>
        <dbReference type="PROSITE" id="PS50850"/>
    </source>
</evidence>
<keyword evidence="2" id="KW-0813">Transport</keyword>
<evidence type="ECO:0000256" key="3">
    <source>
        <dbReference type="ARBA" id="ARBA00022692"/>
    </source>
</evidence>
<feature type="transmembrane region" description="Helical" evidence="7">
    <location>
        <begin position="449"/>
        <end position="473"/>
    </location>
</feature>
<evidence type="ECO:0000313" key="10">
    <source>
        <dbReference type="Proteomes" id="UP001174691"/>
    </source>
</evidence>
<keyword evidence="10" id="KW-1185">Reference proteome</keyword>
<keyword evidence="5 7" id="KW-0472">Membrane</keyword>
<comment type="caution">
    <text evidence="9">The sequence shown here is derived from an EMBL/GenBank/DDBJ whole genome shotgun (WGS) entry which is preliminary data.</text>
</comment>
<evidence type="ECO:0000256" key="2">
    <source>
        <dbReference type="ARBA" id="ARBA00022448"/>
    </source>
</evidence>
<dbReference type="Gene3D" id="1.20.1250.20">
    <property type="entry name" value="MFS general substrate transporter like domains"/>
    <property type="match status" value="2"/>
</dbReference>
<dbReference type="InterPro" id="IPR020846">
    <property type="entry name" value="MFS_dom"/>
</dbReference>
<dbReference type="InterPro" id="IPR011701">
    <property type="entry name" value="MFS"/>
</dbReference>
<feature type="transmembrane region" description="Helical" evidence="7">
    <location>
        <begin position="189"/>
        <end position="207"/>
    </location>
</feature>
<feature type="transmembrane region" description="Helical" evidence="7">
    <location>
        <begin position="128"/>
        <end position="146"/>
    </location>
</feature>
<evidence type="ECO:0000256" key="1">
    <source>
        <dbReference type="ARBA" id="ARBA00004141"/>
    </source>
</evidence>
<name>A0AA38VTE7_9PEZI</name>
<evidence type="ECO:0000256" key="6">
    <source>
        <dbReference type="SAM" id="MobiDB-lite"/>
    </source>
</evidence>
<dbReference type="AlphaFoldDB" id="A0AA38VTE7"/>
<evidence type="ECO:0000313" key="9">
    <source>
        <dbReference type="EMBL" id="KAJ9164806.1"/>
    </source>
</evidence>
<gene>
    <name evidence="9" type="ORF">NKR19_g1064</name>
</gene>
<evidence type="ECO:0000256" key="5">
    <source>
        <dbReference type="ARBA" id="ARBA00023136"/>
    </source>
</evidence>
<dbReference type="FunFam" id="1.20.1250.20:FF:000013">
    <property type="entry name" value="MFS general substrate transporter"/>
    <property type="match status" value="1"/>
</dbReference>
<feature type="transmembrane region" description="Helical" evidence="7">
    <location>
        <begin position="355"/>
        <end position="377"/>
    </location>
</feature>
<comment type="subcellular location">
    <subcellularLocation>
        <location evidence="1">Membrane</location>
        <topology evidence="1">Multi-pass membrane protein</topology>
    </subcellularLocation>
</comment>
<evidence type="ECO:0000256" key="7">
    <source>
        <dbReference type="SAM" id="Phobius"/>
    </source>
</evidence>
<dbReference type="PROSITE" id="PS50850">
    <property type="entry name" value="MFS"/>
    <property type="match status" value="1"/>
</dbReference>
<accession>A0AA38VTE7</accession>
<dbReference type="PANTHER" id="PTHR43791:SF21">
    <property type="entry name" value="MAJOR FACILITATOR SUPERFAMILY (MFS) PROFILE DOMAIN-CONTAINING PROTEIN"/>
    <property type="match status" value="1"/>
</dbReference>
<dbReference type="GO" id="GO:0022857">
    <property type="term" value="F:transmembrane transporter activity"/>
    <property type="evidence" value="ECO:0007669"/>
    <property type="project" value="InterPro"/>
</dbReference>
<keyword evidence="4 7" id="KW-1133">Transmembrane helix</keyword>
<dbReference type="Proteomes" id="UP001174691">
    <property type="component" value="Unassembled WGS sequence"/>
</dbReference>
<keyword evidence="3 7" id="KW-0812">Transmembrane</keyword>
<feature type="transmembrane region" description="Helical" evidence="7">
    <location>
        <begin position="291"/>
        <end position="316"/>
    </location>
</feature>
<evidence type="ECO:0000256" key="4">
    <source>
        <dbReference type="ARBA" id="ARBA00022989"/>
    </source>
</evidence>
<feature type="transmembrane region" description="Helical" evidence="7">
    <location>
        <begin position="383"/>
        <end position="405"/>
    </location>
</feature>
<dbReference type="SUPFAM" id="SSF103473">
    <property type="entry name" value="MFS general substrate transporter"/>
    <property type="match status" value="1"/>
</dbReference>
<feature type="transmembrane region" description="Helical" evidence="7">
    <location>
        <begin position="158"/>
        <end position="177"/>
    </location>
</feature>
<feature type="domain" description="Major facilitator superfamily (MFS) profile" evidence="8">
    <location>
        <begin position="62"/>
        <end position="509"/>
    </location>
</feature>
<dbReference type="EMBL" id="JANBVN010000009">
    <property type="protein sequence ID" value="KAJ9164806.1"/>
    <property type="molecule type" value="Genomic_DNA"/>
</dbReference>
<feature type="transmembrane region" description="Helical" evidence="7">
    <location>
        <begin position="58"/>
        <end position="75"/>
    </location>
</feature>
<organism evidence="9 10">
    <name type="scientific">Coniochaeta hoffmannii</name>
    <dbReference type="NCBI Taxonomy" id="91930"/>
    <lineage>
        <taxon>Eukaryota</taxon>
        <taxon>Fungi</taxon>
        <taxon>Dikarya</taxon>
        <taxon>Ascomycota</taxon>
        <taxon>Pezizomycotina</taxon>
        <taxon>Sordariomycetes</taxon>
        <taxon>Sordariomycetidae</taxon>
        <taxon>Coniochaetales</taxon>
        <taxon>Coniochaetaceae</taxon>
        <taxon>Coniochaeta</taxon>
    </lineage>
</organism>
<dbReference type="GO" id="GO:0016020">
    <property type="term" value="C:membrane"/>
    <property type="evidence" value="ECO:0007669"/>
    <property type="project" value="UniProtKB-SubCell"/>
</dbReference>
<feature type="transmembrane region" description="Helical" evidence="7">
    <location>
        <begin position="98"/>
        <end position="116"/>
    </location>
</feature>
<reference evidence="9" key="1">
    <citation type="submission" date="2022-07" db="EMBL/GenBank/DDBJ databases">
        <title>Fungi with potential for degradation of polypropylene.</title>
        <authorList>
            <person name="Gostincar C."/>
        </authorList>
    </citation>
    <scope>NUCLEOTIDE SEQUENCE</scope>
    <source>
        <strain evidence="9">EXF-13287</strain>
    </source>
</reference>
<dbReference type="PANTHER" id="PTHR43791">
    <property type="entry name" value="PERMEASE-RELATED"/>
    <property type="match status" value="1"/>
</dbReference>
<sequence>MAHMEKGLDTKYIQHDEHPVDNPSPKELQEDLRASRLNGWIPSTPEEKATNRALNRKLDFILMGFCALIYIFQGLDRSNLGAAETGGLTDDLGLPKEAINTAATLFFATYIPLAPFSTIIGKKVGQPLWLGIIGFLWGVTTLATAWVKTEQQLNALRLLLGVFETGLYPTVMSYLTIFYPRYDIAFRVALFYSCYAIATAFGGLIAYGTFKIGGSMHPWQWLFIIEGSMTIAIALATPFWLAKEPGTAWFLNESQRAFAVRRMKIDSEANVDDVHKITMRDIKAALCDWKLWGLLAPNICQGVTPLGLTIFFPIVVKGLGFSGPNANLLTIPPYVLGCAVALVVAYFSDKYRRRVYGLLFAMALSIVGLIMTITLPLENSSARYGGLLVLIAGSFIGSPLQIAWLAGNTPEPGQRTVALGFNGWGTVAGLIGSQLVLPKYGPAYRQPLGIVLGLAALAFILFGLNAVVCVWINRKRAAIVADMTPEEIEEENNSDKHYGDKKVTFVYGY</sequence>
<dbReference type="Pfam" id="PF07690">
    <property type="entry name" value="MFS_1"/>
    <property type="match status" value="1"/>
</dbReference>
<dbReference type="InterPro" id="IPR036259">
    <property type="entry name" value="MFS_trans_sf"/>
</dbReference>
<feature type="transmembrane region" description="Helical" evidence="7">
    <location>
        <begin position="328"/>
        <end position="348"/>
    </location>
</feature>
<feature type="region of interest" description="Disordered" evidence="6">
    <location>
        <begin position="1"/>
        <end position="26"/>
    </location>
</feature>
<protein>
    <submittedName>
        <fullName evidence="9">MFS general substrate transporter</fullName>
    </submittedName>
</protein>